<keyword evidence="1" id="KW-0732">Signal</keyword>
<proteinExistence type="predicted"/>
<dbReference type="RefSeq" id="WP_286004535.1">
    <property type="nucleotide sequence ID" value="NZ_JASVEJ010000031.1"/>
</dbReference>
<feature type="chain" id="PRO_5046038161" evidence="1">
    <location>
        <begin position="26"/>
        <end position="153"/>
    </location>
</feature>
<feature type="non-terminal residue" evidence="2">
    <location>
        <position position="153"/>
    </location>
</feature>
<gene>
    <name evidence="2" type="ORF">QQ055_08220</name>
</gene>
<accession>A0ABT7LZK1</accession>
<evidence type="ECO:0000313" key="2">
    <source>
        <dbReference type="EMBL" id="MDL5057441.1"/>
    </source>
</evidence>
<dbReference type="EMBL" id="JASVEJ010000031">
    <property type="protein sequence ID" value="MDL5057441.1"/>
    <property type="molecule type" value="Genomic_DNA"/>
</dbReference>
<reference evidence="2 3" key="1">
    <citation type="submission" date="2023-06" db="EMBL/GenBank/DDBJ databases">
        <title>Whole genome sequence of Oscillatoria calcuttensis NRMC-F 0142.</title>
        <authorList>
            <person name="Shakena Fathima T."/>
            <person name="Muralitharan G."/>
            <person name="Thajuddin N."/>
        </authorList>
    </citation>
    <scope>NUCLEOTIDE SEQUENCE [LARGE SCALE GENOMIC DNA]</scope>
    <source>
        <strain evidence="2 3">NRMC-F 0142</strain>
    </source>
</reference>
<sequence length="153" mass="16732">MIFKVPFSSLKILCILFLFGNALFAAPPPGSPLDLALSANKLTRQDLSSKKDVADSDHVLRPVRRILQDPLRLQSFSHDLDTRIQQAASLEQIASLTFNLLEIPGRFSAPAPSPEKVSVISDGVRARLPAEMIPMLENLLAACDRAAPMIEKS</sequence>
<evidence type="ECO:0000313" key="3">
    <source>
        <dbReference type="Proteomes" id="UP001230986"/>
    </source>
</evidence>
<organism evidence="2 3">
    <name type="scientific">Geitlerinema calcuttense NRMC-F 0142</name>
    <dbReference type="NCBI Taxonomy" id="2922238"/>
    <lineage>
        <taxon>Bacteria</taxon>
        <taxon>Bacillati</taxon>
        <taxon>Cyanobacteriota</taxon>
        <taxon>Cyanophyceae</taxon>
        <taxon>Geitlerinematales</taxon>
        <taxon>Geitlerinemataceae</taxon>
        <taxon>Geitlerinema</taxon>
    </lineage>
</organism>
<comment type="caution">
    <text evidence="2">The sequence shown here is derived from an EMBL/GenBank/DDBJ whole genome shotgun (WGS) entry which is preliminary data.</text>
</comment>
<protein>
    <submittedName>
        <fullName evidence="2">Uncharacterized protein</fullName>
    </submittedName>
</protein>
<feature type="signal peptide" evidence="1">
    <location>
        <begin position="1"/>
        <end position="25"/>
    </location>
</feature>
<evidence type="ECO:0000256" key="1">
    <source>
        <dbReference type="SAM" id="SignalP"/>
    </source>
</evidence>
<dbReference type="Proteomes" id="UP001230986">
    <property type="component" value="Unassembled WGS sequence"/>
</dbReference>
<keyword evidence="3" id="KW-1185">Reference proteome</keyword>
<name>A0ABT7LZK1_9CYAN</name>